<organism evidence="6 7">
    <name type="scientific">Rotaria magnacalcarata</name>
    <dbReference type="NCBI Taxonomy" id="392030"/>
    <lineage>
        <taxon>Eukaryota</taxon>
        <taxon>Metazoa</taxon>
        <taxon>Spiralia</taxon>
        <taxon>Gnathifera</taxon>
        <taxon>Rotifera</taxon>
        <taxon>Eurotatoria</taxon>
        <taxon>Bdelloidea</taxon>
        <taxon>Philodinida</taxon>
        <taxon>Philodinidae</taxon>
        <taxon>Rotaria</taxon>
    </lineage>
</organism>
<accession>A0A8S3HHF6</accession>
<dbReference type="PANTHER" id="PTHR45639">
    <property type="entry name" value="HSC70CB, ISOFORM G-RELATED"/>
    <property type="match status" value="1"/>
</dbReference>
<dbReference type="AlphaFoldDB" id="A0A8S3HHF6"/>
<evidence type="ECO:0000256" key="1">
    <source>
        <dbReference type="ARBA" id="ARBA00007381"/>
    </source>
</evidence>
<proteinExistence type="inferred from homology"/>
<evidence type="ECO:0000313" key="6">
    <source>
        <dbReference type="EMBL" id="CAF5182776.1"/>
    </source>
</evidence>
<keyword evidence="2" id="KW-0547">Nucleotide-binding</keyword>
<dbReference type="GO" id="GO:0034663">
    <property type="term" value="C:endoplasmic reticulum chaperone complex"/>
    <property type="evidence" value="ECO:0007669"/>
    <property type="project" value="TreeGrafter"/>
</dbReference>
<name>A0A8S3HHF6_9BILA</name>
<dbReference type="PANTHER" id="PTHR45639:SF3">
    <property type="entry name" value="HYPOXIA UP-REGULATED PROTEIN 1"/>
    <property type="match status" value="1"/>
</dbReference>
<comment type="similarity">
    <text evidence="1">Belongs to the heat shock protein 70 family.</text>
</comment>
<evidence type="ECO:0000256" key="3">
    <source>
        <dbReference type="ARBA" id="ARBA00022840"/>
    </source>
</evidence>
<evidence type="ECO:0000256" key="5">
    <source>
        <dbReference type="ARBA" id="ARBA00040503"/>
    </source>
</evidence>
<dbReference type="Gene3D" id="3.30.30.30">
    <property type="match status" value="1"/>
</dbReference>
<keyword evidence="3" id="KW-0067">ATP-binding</keyword>
<dbReference type="GO" id="GO:0030968">
    <property type="term" value="P:endoplasmic reticulum unfolded protein response"/>
    <property type="evidence" value="ECO:0007669"/>
    <property type="project" value="TreeGrafter"/>
</dbReference>
<dbReference type="Gene3D" id="3.30.420.40">
    <property type="match status" value="1"/>
</dbReference>
<evidence type="ECO:0000256" key="4">
    <source>
        <dbReference type="ARBA" id="ARBA00023186"/>
    </source>
</evidence>
<evidence type="ECO:0000256" key="2">
    <source>
        <dbReference type="ARBA" id="ARBA00022741"/>
    </source>
</evidence>
<dbReference type="EMBL" id="CAJOBI010319523">
    <property type="protein sequence ID" value="CAF5182776.1"/>
    <property type="molecule type" value="Genomic_DNA"/>
</dbReference>
<dbReference type="GO" id="GO:0005524">
    <property type="term" value="F:ATP binding"/>
    <property type="evidence" value="ECO:0007669"/>
    <property type="project" value="UniProtKB-KW"/>
</dbReference>
<sequence>IVIMIRSQLIIFACLIFATSTVFTADSLAVMSIDLGTEFTKIAVVKPGIPMEIVLNKESRRKTPVIVAIKGKDREFGEAAISRSTKIPAQSYMYLRELVGKSLNNPIIEQYLKRFPYYKLNIDRHSSQLVFEHDR</sequence>
<dbReference type="Pfam" id="PF00012">
    <property type="entry name" value="HSP70"/>
    <property type="match status" value="1"/>
</dbReference>
<protein>
    <recommendedName>
        <fullName evidence="5">Hypoxia up-regulated protein 1</fullName>
    </recommendedName>
</protein>
<gene>
    <name evidence="6" type="ORF">SMN809_LOCUS69464</name>
</gene>
<reference evidence="6" key="1">
    <citation type="submission" date="2021-02" db="EMBL/GenBank/DDBJ databases">
        <authorList>
            <person name="Nowell W R."/>
        </authorList>
    </citation>
    <scope>NUCLEOTIDE SEQUENCE</scope>
</reference>
<dbReference type="GO" id="GO:0140662">
    <property type="term" value="F:ATP-dependent protein folding chaperone"/>
    <property type="evidence" value="ECO:0007669"/>
    <property type="project" value="InterPro"/>
</dbReference>
<evidence type="ECO:0000313" key="7">
    <source>
        <dbReference type="Proteomes" id="UP000676336"/>
    </source>
</evidence>
<dbReference type="SUPFAM" id="SSF53067">
    <property type="entry name" value="Actin-like ATPase domain"/>
    <property type="match status" value="1"/>
</dbReference>
<dbReference type="InterPro" id="IPR043129">
    <property type="entry name" value="ATPase_NBD"/>
</dbReference>
<feature type="non-terminal residue" evidence="6">
    <location>
        <position position="1"/>
    </location>
</feature>
<keyword evidence="4" id="KW-0143">Chaperone</keyword>
<comment type="caution">
    <text evidence="6">The sequence shown here is derived from an EMBL/GenBank/DDBJ whole genome shotgun (WGS) entry which is preliminary data.</text>
</comment>
<dbReference type="Proteomes" id="UP000676336">
    <property type="component" value="Unassembled WGS sequence"/>
</dbReference>
<dbReference type="InterPro" id="IPR013126">
    <property type="entry name" value="Hsp_70_fam"/>
</dbReference>